<dbReference type="GO" id="GO:0051707">
    <property type="term" value="P:response to other organism"/>
    <property type="evidence" value="ECO:0007669"/>
    <property type="project" value="UniProtKB-ARBA"/>
</dbReference>
<dbReference type="GO" id="GO:0004674">
    <property type="term" value="F:protein serine/threonine kinase activity"/>
    <property type="evidence" value="ECO:0007669"/>
    <property type="project" value="UniProtKB-KW"/>
</dbReference>
<keyword evidence="11" id="KW-0547">Nucleotide-binding</keyword>
<comment type="catalytic activity">
    <reaction evidence="17">
        <text>L-threonyl-[protein] + ATP = O-phospho-L-threonyl-[protein] + ADP + H(+)</text>
        <dbReference type="Rhea" id="RHEA:46608"/>
        <dbReference type="Rhea" id="RHEA-COMP:11060"/>
        <dbReference type="Rhea" id="RHEA-COMP:11605"/>
        <dbReference type="ChEBI" id="CHEBI:15378"/>
        <dbReference type="ChEBI" id="CHEBI:30013"/>
        <dbReference type="ChEBI" id="CHEBI:30616"/>
        <dbReference type="ChEBI" id="CHEBI:61977"/>
        <dbReference type="ChEBI" id="CHEBI:456216"/>
        <dbReference type="EC" id="2.7.11.1"/>
    </reaction>
</comment>
<evidence type="ECO:0000256" key="9">
    <source>
        <dbReference type="ARBA" id="ARBA00022729"/>
    </source>
</evidence>
<keyword evidence="23" id="KW-1185">Reference proteome</keyword>
<evidence type="ECO:0000259" key="21">
    <source>
        <dbReference type="PROSITE" id="PS50011"/>
    </source>
</evidence>
<gene>
    <name evidence="22" type="ORF">NE237_032974</name>
</gene>
<evidence type="ECO:0000256" key="4">
    <source>
        <dbReference type="ARBA" id="ARBA00012513"/>
    </source>
</evidence>
<evidence type="ECO:0000256" key="14">
    <source>
        <dbReference type="ARBA" id="ARBA00022989"/>
    </source>
</evidence>
<evidence type="ECO:0000256" key="7">
    <source>
        <dbReference type="ARBA" id="ARBA00022679"/>
    </source>
</evidence>
<dbReference type="PROSITE" id="PS00108">
    <property type="entry name" value="PROTEIN_KINASE_ST"/>
    <property type="match status" value="1"/>
</dbReference>
<keyword evidence="12" id="KW-0418">Kinase</keyword>
<keyword evidence="8 20" id="KW-0812">Transmembrane</keyword>
<evidence type="ECO:0000256" key="1">
    <source>
        <dbReference type="ARBA" id="ARBA00004251"/>
    </source>
</evidence>
<keyword evidence="5" id="KW-1003">Cell membrane</keyword>
<keyword evidence="10" id="KW-0430">Lectin</keyword>
<feature type="domain" description="Protein kinase" evidence="21">
    <location>
        <begin position="73"/>
        <end position="367"/>
    </location>
</feature>
<evidence type="ECO:0000256" key="12">
    <source>
        <dbReference type="ARBA" id="ARBA00022777"/>
    </source>
</evidence>
<evidence type="ECO:0000256" key="15">
    <source>
        <dbReference type="ARBA" id="ARBA00023136"/>
    </source>
</evidence>
<dbReference type="InterPro" id="IPR019825">
    <property type="entry name" value="Lectin_legB_Mn/Ca_BS"/>
</dbReference>
<dbReference type="EMBL" id="JAMYWD010000001">
    <property type="protein sequence ID" value="KAJ4982137.1"/>
    <property type="molecule type" value="Genomic_DNA"/>
</dbReference>
<keyword evidence="7" id="KW-0808">Transferase</keyword>
<dbReference type="GO" id="GO:0006952">
    <property type="term" value="P:defense response"/>
    <property type="evidence" value="ECO:0007669"/>
    <property type="project" value="UniProtKB-ARBA"/>
</dbReference>
<evidence type="ECO:0000256" key="13">
    <source>
        <dbReference type="ARBA" id="ARBA00022840"/>
    </source>
</evidence>
<evidence type="ECO:0000256" key="18">
    <source>
        <dbReference type="ARBA" id="ARBA00048679"/>
    </source>
</evidence>
<dbReference type="AlphaFoldDB" id="A0A9Q0R403"/>
<evidence type="ECO:0000256" key="17">
    <source>
        <dbReference type="ARBA" id="ARBA00047899"/>
    </source>
</evidence>
<comment type="catalytic activity">
    <reaction evidence="18">
        <text>L-seryl-[protein] + ATP = O-phospho-L-seryl-[protein] + ADP + H(+)</text>
        <dbReference type="Rhea" id="RHEA:17989"/>
        <dbReference type="Rhea" id="RHEA-COMP:9863"/>
        <dbReference type="Rhea" id="RHEA-COMP:11604"/>
        <dbReference type="ChEBI" id="CHEBI:15378"/>
        <dbReference type="ChEBI" id="CHEBI:29999"/>
        <dbReference type="ChEBI" id="CHEBI:30616"/>
        <dbReference type="ChEBI" id="CHEBI:83421"/>
        <dbReference type="ChEBI" id="CHEBI:456216"/>
        <dbReference type="EC" id="2.7.11.1"/>
    </reaction>
</comment>
<dbReference type="InterPro" id="IPR001245">
    <property type="entry name" value="Ser-Thr/Tyr_kinase_cat_dom"/>
</dbReference>
<dbReference type="GO" id="GO:0005524">
    <property type="term" value="F:ATP binding"/>
    <property type="evidence" value="ECO:0007669"/>
    <property type="project" value="UniProtKB-KW"/>
</dbReference>
<proteinExistence type="inferred from homology"/>
<dbReference type="PROSITE" id="PS00307">
    <property type="entry name" value="LECTIN_LEGUME_BETA"/>
    <property type="match status" value="1"/>
</dbReference>
<sequence>MDALIMISTHNYIDLTINQADQGLIYSIGRASYVKPVQIWDKETRQLTDFTFAIKPAEDNTEEHGEGLAFFLTDNNSTIASSTTGGSIGLYNPSATNSSNSIIAVEFDTWKNDWDPDGSHMGIDINSIVSAKIVTWNTSSKDGEKASVWITYNSSIQLLSVFLTYDSHTVFNGVSPKHSYTIDLRKYLTEWVIIGFSASTGNASELHKLYSWDFCSSLETGKTGKTWIVILVSCVAAIIVGLGFGWFPNGSLDSYLYKNKRSMKWELRYKIDHDLAYALLYLHEEWEQCVLHRDVKSSNVILDSNFNAKLGDFGLARLVEHGKESQTTVKLNMCYGSSRSKQLGLRWQDPSNDRQSQTQRLQRKNQE</sequence>
<evidence type="ECO:0000256" key="11">
    <source>
        <dbReference type="ARBA" id="ARBA00022741"/>
    </source>
</evidence>
<dbReference type="OrthoDB" id="2014828at2759"/>
<evidence type="ECO:0000256" key="3">
    <source>
        <dbReference type="ARBA" id="ARBA00010217"/>
    </source>
</evidence>
<dbReference type="InterPro" id="IPR000719">
    <property type="entry name" value="Prot_kinase_dom"/>
</dbReference>
<evidence type="ECO:0000256" key="8">
    <source>
        <dbReference type="ARBA" id="ARBA00022692"/>
    </source>
</evidence>
<evidence type="ECO:0000256" key="2">
    <source>
        <dbReference type="ARBA" id="ARBA00008536"/>
    </source>
</evidence>
<evidence type="ECO:0000256" key="19">
    <source>
        <dbReference type="SAM" id="MobiDB-lite"/>
    </source>
</evidence>
<dbReference type="InterPro" id="IPR008271">
    <property type="entry name" value="Ser/Thr_kinase_AS"/>
</dbReference>
<accession>A0A9Q0R403</accession>
<comment type="similarity">
    <text evidence="3">In the C-terminal section; belongs to the protein kinase superfamily. Ser/Thr protein kinase family.</text>
</comment>
<dbReference type="Gene3D" id="2.60.120.200">
    <property type="match status" value="1"/>
</dbReference>
<evidence type="ECO:0000256" key="16">
    <source>
        <dbReference type="ARBA" id="ARBA00023180"/>
    </source>
</evidence>
<dbReference type="InterPro" id="IPR013320">
    <property type="entry name" value="ConA-like_dom_sf"/>
</dbReference>
<keyword evidence="14 20" id="KW-1133">Transmembrane helix</keyword>
<evidence type="ECO:0000256" key="20">
    <source>
        <dbReference type="SAM" id="Phobius"/>
    </source>
</evidence>
<dbReference type="InterPro" id="IPR011009">
    <property type="entry name" value="Kinase-like_dom_sf"/>
</dbReference>
<dbReference type="SUPFAM" id="SSF49899">
    <property type="entry name" value="Concanavalin A-like lectins/glucanases"/>
    <property type="match status" value="1"/>
</dbReference>
<evidence type="ECO:0000313" key="22">
    <source>
        <dbReference type="EMBL" id="KAJ4982137.1"/>
    </source>
</evidence>
<dbReference type="InterPro" id="IPR050528">
    <property type="entry name" value="L-type_Lectin-RKs"/>
</dbReference>
<comment type="subcellular location">
    <subcellularLocation>
        <location evidence="1">Cell membrane</location>
        <topology evidence="1">Single-pass type I membrane protein</topology>
    </subcellularLocation>
</comment>
<dbReference type="Pfam" id="PF07714">
    <property type="entry name" value="PK_Tyr_Ser-Thr"/>
    <property type="match status" value="1"/>
</dbReference>
<keyword evidence="9" id="KW-0732">Signal</keyword>
<dbReference type="EC" id="2.7.11.1" evidence="4"/>
<keyword evidence="16" id="KW-0325">Glycoprotein</keyword>
<dbReference type="SUPFAM" id="SSF56112">
    <property type="entry name" value="Protein kinase-like (PK-like)"/>
    <property type="match status" value="1"/>
</dbReference>
<evidence type="ECO:0000256" key="6">
    <source>
        <dbReference type="ARBA" id="ARBA00022527"/>
    </source>
</evidence>
<dbReference type="PROSITE" id="PS50011">
    <property type="entry name" value="PROTEIN_KINASE_DOM"/>
    <property type="match status" value="1"/>
</dbReference>
<dbReference type="Gene3D" id="1.10.510.10">
    <property type="entry name" value="Transferase(Phosphotransferase) domain 1"/>
    <property type="match status" value="1"/>
</dbReference>
<keyword evidence="6" id="KW-0723">Serine/threonine-protein kinase</keyword>
<dbReference type="GO" id="GO:0005886">
    <property type="term" value="C:plasma membrane"/>
    <property type="evidence" value="ECO:0007669"/>
    <property type="project" value="UniProtKB-SubCell"/>
</dbReference>
<feature type="compositionally biased region" description="Polar residues" evidence="19">
    <location>
        <begin position="349"/>
        <end position="360"/>
    </location>
</feature>
<organism evidence="22 23">
    <name type="scientific">Protea cynaroides</name>
    <dbReference type="NCBI Taxonomy" id="273540"/>
    <lineage>
        <taxon>Eukaryota</taxon>
        <taxon>Viridiplantae</taxon>
        <taxon>Streptophyta</taxon>
        <taxon>Embryophyta</taxon>
        <taxon>Tracheophyta</taxon>
        <taxon>Spermatophyta</taxon>
        <taxon>Magnoliopsida</taxon>
        <taxon>Proteales</taxon>
        <taxon>Proteaceae</taxon>
        <taxon>Protea</taxon>
    </lineage>
</organism>
<feature type="region of interest" description="Disordered" evidence="19">
    <location>
        <begin position="342"/>
        <end position="367"/>
    </location>
</feature>
<dbReference type="InterPro" id="IPR000985">
    <property type="entry name" value="Lectin_LegA_CS"/>
</dbReference>
<protein>
    <recommendedName>
        <fullName evidence="4">non-specific serine/threonine protein kinase</fullName>
        <ecNumber evidence="4">2.7.11.1</ecNumber>
    </recommendedName>
</protein>
<dbReference type="PROSITE" id="PS00308">
    <property type="entry name" value="LECTIN_LEGUME_ALPHA"/>
    <property type="match status" value="1"/>
</dbReference>
<evidence type="ECO:0000256" key="5">
    <source>
        <dbReference type="ARBA" id="ARBA00022475"/>
    </source>
</evidence>
<dbReference type="PANTHER" id="PTHR27007">
    <property type="match status" value="1"/>
</dbReference>
<evidence type="ECO:0000313" key="23">
    <source>
        <dbReference type="Proteomes" id="UP001141806"/>
    </source>
</evidence>
<name>A0A9Q0R403_9MAGN</name>
<dbReference type="CDD" id="cd06899">
    <property type="entry name" value="lectin_legume_LecRK_Arcelin_ConA"/>
    <property type="match status" value="1"/>
</dbReference>
<comment type="similarity">
    <text evidence="2">In the N-terminal section; belongs to the leguminous lectin family.</text>
</comment>
<dbReference type="Pfam" id="PF00139">
    <property type="entry name" value="Lectin_legB"/>
    <property type="match status" value="1"/>
</dbReference>
<dbReference type="FunFam" id="1.10.510.10:FF:001023">
    <property type="entry name" value="Os07g0541700 protein"/>
    <property type="match status" value="1"/>
</dbReference>
<keyword evidence="13" id="KW-0067">ATP-binding</keyword>
<dbReference type="InterPro" id="IPR001220">
    <property type="entry name" value="Legume_lectin_dom"/>
</dbReference>
<feature type="transmembrane region" description="Helical" evidence="20">
    <location>
        <begin position="227"/>
        <end position="247"/>
    </location>
</feature>
<comment type="caution">
    <text evidence="22">The sequence shown here is derived from an EMBL/GenBank/DDBJ whole genome shotgun (WGS) entry which is preliminary data.</text>
</comment>
<reference evidence="22" key="1">
    <citation type="journal article" date="2023" name="Plant J.">
        <title>The genome of the king protea, Protea cynaroides.</title>
        <authorList>
            <person name="Chang J."/>
            <person name="Duong T.A."/>
            <person name="Schoeman C."/>
            <person name="Ma X."/>
            <person name="Roodt D."/>
            <person name="Barker N."/>
            <person name="Li Z."/>
            <person name="Van de Peer Y."/>
            <person name="Mizrachi E."/>
        </authorList>
    </citation>
    <scope>NUCLEOTIDE SEQUENCE</scope>
    <source>
        <tissue evidence="22">Young leaves</tissue>
    </source>
</reference>
<dbReference type="Proteomes" id="UP001141806">
    <property type="component" value="Unassembled WGS sequence"/>
</dbReference>
<keyword evidence="15 20" id="KW-0472">Membrane</keyword>
<evidence type="ECO:0000256" key="10">
    <source>
        <dbReference type="ARBA" id="ARBA00022734"/>
    </source>
</evidence>
<dbReference type="GO" id="GO:0030246">
    <property type="term" value="F:carbohydrate binding"/>
    <property type="evidence" value="ECO:0007669"/>
    <property type="project" value="UniProtKB-KW"/>
</dbReference>